<protein>
    <recommendedName>
        <fullName evidence="4">Haloacid dehalogenase-like hydrolase</fullName>
    </recommendedName>
</protein>
<sequence>MRVFDVCGTLYASNTTFDFIIEYHKFHRNRLRFVWTQILLSLPFKILNRMKLVSIRRNMIHSLKGESKHELFTFSQFFVDRYLGNKRKQETMQLLLNDPLNSILMSASIDPVVIAISHQLNVKAYSSVLEYNDEGICTGKLDVDLKGIKSNQIAQSNLELVATDNMSDIDLIKNSTLSYIITNKSNKNVWLKLLSRNNVDLDKVVFL</sequence>
<organism evidence="2 3">
    <name type="scientific">Lelliottia wanjuensis</name>
    <dbReference type="NCBI Taxonomy" id="3050585"/>
    <lineage>
        <taxon>Bacteria</taxon>
        <taxon>Pseudomonadati</taxon>
        <taxon>Pseudomonadota</taxon>
        <taxon>Gammaproteobacteria</taxon>
        <taxon>Enterobacterales</taxon>
        <taxon>Enterobacteriaceae</taxon>
        <taxon>Lelliottia</taxon>
    </lineage>
</organism>
<dbReference type="SUPFAM" id="SSF56784">
    <property type="entry name" value="HAD-like"/>
    <property type="match status" value="1"/>
</dbReference>
<reference evidence="2 3" key="1">
    <citation type="submission" date="2023-06" db="EMBL/GenBank/DDBJ databases">
        <title>Identification and characterization of antibiotic-resistant Gram-negative bacteria.</title>
        <authorList>
            <person name="Cho G.-S."/>
            <person name="Lee J."/>
            <person name="Tai E."/>
            <person name="Jeong S."/>
            <person name="Kim I."/>
            <person name="Kim B.-E."/>
            <person name="Jeong M.-I."/>
            <person name="Oh K.-K."/>
            <person name="Franz C.M.A.P."/>
        </authorList>
    </citation>
    <scope>NUCLEOTIDE SEQUENCE [LARGE SCALE GENOMIC DNA]</scope>
    <source>
        <strain evidence="2 3">V106_12</strain>
    </source>
</reference>
<dbReference type="AlphaFoldDB" id="A0AAP4D2F6"/>
<evidence type="ECO:0008006" key="4">
    <source>
        <dbReference type="Google" id="ProtNLM"/>
    </source>
</evidence>
<dbReference type="GO" id="GO:0046872">
    <property type="term" value="F:metal ion binding"/>
    <property type="evidence" value="ECO:0007669"/>
    <property type="project" value="UniProtKB-KW"/>
</dbReference>
<accession>A0AAP4D2F6</accession>
<comment type="caution">
    <text evidence="2">The sequence shown here is derived from an EMBL/GenBank/DDBJ whole genome shotgun (WGS) entry which is preliminary data.</text>
</comment>
<proteinExistence type="predicted"/>
<dbReference type="Gene3D" id="3.40.50.1000">
    <property type="entry name" value="HAD superfamily/HAD-like"/>
    <property type="match status" value="1"/>
</dbReference>
<evidence type="ECO:0000256" key="1">
    <source>
        <dbReference type="ARBA" id="ARBA00022723"/>
    </source>
</evidence>
<keyword evidence="1" id="KW-0479">Metal-binding</keyword>
<evidence type="ECO:0000313" key="3">
    <source>
        <dbReference type="Proteomes" id="UP001223214"/>
    </source>
</evidence>
<gene>
    <name evidence="2" type="ORF">QQF32_03655</name>
</gene>
<dbReference type="Proteomes" id="UP001223214">
    <property type="component" value="Unassembled WGS sequence"/>
</dbReference>
<dbReference type="InterPro" id="IPR036412">
    <property type="entry name" value="HAD-like_sf"/>
</dbReference>
<dbReference type="InterPro" id="IPR023214">
    <property type="entry name" value="HAD_sf"/>
</dbReference>
<dbReference type="EMBL" id="JASSOM010000006">
    <property type="protein sequence ID" value="MDK9362297.1"/>
    <property type="molecule type" value="Genomic_DNA"/>
</dbReference>
<evidence type="ECO:0000313" key="2">
    <source>
        <dbReference type="EMBL" id="MDK9362297.1"/>
    </source>
</evidence>
<dbReference type="Gene3D" id="1.20.1440.100">
    <property type="entry name" value="SG protein - dephosphorylation function"/>
    <property type="match status" value="1"/>
</dbReference>
<name>A0AAP4D2F6_9ENTR</name>
<dbReference type="RefSeq" id="WP_285149364.1">
    <property type="nucleotide sequence ID" value="NZ_JASSOM010000006.1"/>
</dbReference>
<keyword evidence="3" id="KW-1185">Reference proteome</keyword>